<proteinExistence type="predicted"/>
<gene>
    <name evidence="1" type="ORF">BE17_12855</name>
</gene>
<dbReference type="EMBL" id="JEMB01002032">
    <property type="protein sequence ID" value="KYF83893.1"/>
    <property type="molecule type" value="Genomic_DNA"/>
</dbReference>
<accession>A0A150RUN2</accession>
<protein>
    <submittedName>
        <fullName evidence="1">Uncharacterized protein</fullName>
    </submittedName>
</protein>
<organism evidence="1 2">
    <name type="scientific">Sorangium cellulosum</name>
    <name type="common">Polyangium cellulosum</name>
    <dbReference type="NCBI Taxonomy" id="56"/>
    <lineage>
        <taxon>Bacteria</taxon>
        <taxon>Pseudomonadati</taxon>
        <taxon>Myxococcota</taxon>
        <taxon>Polyangia</taxon>
        <taxon>Polyangiales</taxon>
        <taxon>Polyangiaceae</taxon>
        <taxon>Sorangium</taxon>
    </lineage>
</organism>
<dbReference type="AlphaFoldDB" id="A0A150RUN2"/>
<reference evidence="1 2" key="1">
    <citation type="submission" date="2014-02" db="EMBL/GenBank/DDBJ databases">
        <title>The small core and large imbalanced accessory genome model reveals a collaborative survival strategy of Sorangium cellulosum strains in nature.</title>
        <authorList>
            <person name="Han K."/>
            <person name="Peng R."/>
            <person name="Blom J."/>
            <person name="Li Y.-Z."/>
        </authorList>
    </citation>
    <scope>NUCLEOTIDE SEQUENCE [LARGE SCALE GENOMIC DNA]</scope>
    <source>
        <strain evidence="1 2">So0011-07</strain>
    </source>
</reference>
<comment type="caution">
    <text evidence="1">The sequence shown here is derived from an EMBL/GenBank/DDBJ whole genome shotgun (WGS) entry which is preliminary data.</text>
</comment>
<name>A0A150RUN2_SORCE</name>
<sequence length="104" mass="10545">MGKVTALGLDAVHEGSGHQMTGMAVSVCTTPAAPSPLPIPYPTMGTVAEGVIDAPMRTTIEGKKILTVGGCMKACHGNEPGTLKETLSLNTGGPCFPWLGAPNV</sequence>
<dbReference type="Proteomes" id="UP000075635">
    <property type="component" value="Unassembled WGS sequence"/>
</dbReference>
<dbReference type="Pfam" id="PF13665">
    <property type="entry name" value="Tox-PAAR-like"/>
    <property type="match status" value="1"/>
</dbReference>
<feature type="non-terminal residue" evidence="1">
    <location>
        <position position="104"/>
    </location>
</feature>
<evidence type="ECO:0000313" key="1">
    <source>
        <dbReference type="EMBL" id="KYF83893.1"/>
    </source>
</evidence>
<evidence type="ECO:0000313" key="2">
    <source>
        <dbReference type="Proteomes" id="UP000075635"/>
    </source>
</evidence>